<dbReference type="CDD" id="cd01925">
    <property type="entry name" value="cyclophilin_CeCYP16-like"/>
    <property type="match status" value="1"/>
</dbReference>
<dbReference type="EMBL" id="AZHD01000003">
    <property type="protein sequence ID" value="OAA65436.1"/>
    <property type="molecule type" value="Genomic_DNA"/>
</dbReference>
<keyword evidence="12" id="KW-0539">Nucleus</keyword>
<dbReference type="GO" id="GO:0071013">
    <property type="term" value="C:catalytic step 2 spliceosome"/>
    <property type="evidence" value="ECO:0007669"/>
    <property type="project" value="TreeGrafter"/>
</dbReference>
<dbReference type="EC" id="5.2.1.8" evidence="5"/>
<dbReference type="Pfam" id="PF00160">
    <property type="entry name" value="Pro_isomerase"/>
    <property type="match status" value="1"/>
</dbReference>
<comment type="caution">
    <text evidence="17">The sequence shown here is derived from an EMBL/GenBank/DDBJ whole genome shotgun (WGS) entry which is preliminary data.</text>
</comment>
<dbReference type="OrthoDB" id="442970at2759"/>
<dbReference type="InterPro" id="IPR029000">
    <property type="entry name" value="Cyclophilin-like_dom_sf"/>
</dbReference>
<evidence type="ECO:0000256" key="6">
    <source>
        <dbReference type="ARBA" id="ARBA00022490"/>
    </source>
</evidence>
<dbReference type="InterPro" id="IPR020892">
    <property type="entry name" value="Cyclophilin-type_PPIase_CS"/>
</dbReference>
<dbReference type="GO" id="GO:0006397">
    <property type="term" value="P:mRNA processing"/>
    <property type="evidence" value="ECO:0007669"/>
    <property type="project" value="UniProtKB-KW"/>
</dbReference>
<keyword evidence="11 17" id="KW-0413">Isomerase</keyword>
<feature type="region of interest" description="Disordered" evidence="15">
    <location>
        <begin position="199"/>
        <end position="238"/>
    </location>
</feature>
<feature type="region of interest" description="Disordered" evidence="15">
    <location>
        <begin position="540"/>
        <end position="579"/>
    </location>
</feature>
<dbReference type="GO" id="GO:0003755">
    <property type="term" value="F:peptidyl-prolyl cis-trans isomerase activity"/>
    <property type="evidence" value="ECO:0007669"/>
    <property type="project" value="UniProtKB-KW"/>
</dbReference>
<keyword evidence="6" id="KW-0963">Cytoplasm</keyword>
<evidence type="ECO:0000256" key="3">
    <source>
        <dbReference type="ARBA" id="ARBA00004496"/>
    </source>
</evidence>
<dbReference type="PROSITE" id="PS50072">
    <property type="entry name" value="CSA_PPIASE_2"/>
    <property type="match status" value="1"/>
</dbReference>
<comment type="function">
    <text evidence="14">PPIases accelerate the folding of proteins. It catalyzes the cis-trans isomerization of proline imidic peptide bonds in oligopeptides. Involved in pre-mRNA splicing.</text>
</comment>
<dbReference type="GO" id="GO:0006457">
    <property type="term" value="P:protein folding"/>
    <property type="evidence" value="ECO:0007669"/>
    <property type="project" value="InterPro"/>
</dbReference>
<evidence type="ECO:0000259" key="16">
    <source>
        <dbReference type="PROSITE" id="PS50072"/>
    </source>
</evidence>
<dbReference type="PRINTS" id="PR00153">
    <property type="entry name" value="CSAPPISMRASE"/>
</dbReference>
<evidence type="ECO:0000256" key="8">
    <source>
        <dbReference type="ARBA" id="ARBA00022728"/>
    </source>
</evidence>
<protein>
    <recommendedName>
        <fullName evidence="5">peptidylprolyl isomerase</fullName>
        <ecNumber evidence="5">5.2.1.8</ecNumber>
    </recommendedName>
</protein>
<dbReference type="GO" id="GO:0008380">
    <property type="term" value="P:RNA splicing"/>
    <property type="evidence" value="ECO:0007669"/>
    <property type="project" value="UniProtKB-KW"/>
</dbReference>
<dbReference type="PROSITE" id="PS00170">
    <property type="entry name" value="CSA_PPIASE_1"/>
    <property type="match status" value="1"/>
</dbReference>
<keyword evidence="7" id="KW-0507">mRNA processing</keyword>
<feature type="compositionally biased region" description="Low complexity" evidence="15">
    <location>
        <begin position="285"/>
        <end position="297"/>
    </location>
</feature>
<feature type="compositionally biased region" description="Basic and acidic residues" evidence="15">
    <location>
        <begin position="257"/>
        <end position="284"/>
    </location>
</feature>
<dbReference type="FunFam" id="2.40.100.10:FF:000034">
    <property type="entry name" value="Peptidyl-prolyl isomerase CWC27 protein"/>
    <property type="match status" value="1"/>
</dbReference>
<feature type="domain" description="PPIase cyclophilin-type" evidence="16">
    <location>
        <begin position="18"/>
        <end position="193"/>
    </location>
</feature>
<dbReference type="InterPro" id="IPR044666">
    <property type="entry name" value="Cyclophilin_A-like"/>
</dbReference>
<feature type="region of interest" description="Disordered" evidence="15">
    <location>
        <begin position="250"/>
        <end position="463"/>
    </location>
</feature>
<evidence type="ECO:0000256" key="13">
    <source>
        <dbReference type="ARBA" id="ARBA00038509"/>
    </source>
</evidence>
<feature type="compositionally biased region" description="Basic and acidic residues" evidence="15">
    <location>
        <begin position="200"/>
        <end position="210"/>
    </location>
</feature>
<feature type="compositionally biased region" description="Basic and acidic residues" evidence="15">
    <location>
        <begin position="540"/>
        <end position="563"/>
    </location>
</feature>
<comment type="subunit">
    <text evidence="4">Associated with the spliceosome.</text>
</comment>
<evidence type="ECO:0000313" key="18">
    <source>
        <dbReference type="Proteomes" id="UP000076874"/>
    </source>
</evidence>
<dbReference type="PANTHER" id="PTHR45625">
    <property type="entry name" value="PEPTIDYL-PROLYL CIS-TRANS ISOMERASE-RELATED"/>
    <property type="match status" value="1"/>
</dbReference>
<evidence type="ECO:0000256" key="14">
    <source>
        <dbReference type="ARBA" id="ARBA00055615"/>
    </source>
</evidence>
<comment type="catalytic activity">
    <reaction evidence="1">
        <text>[protein]-peptidylproline (omega=180) = [protein]-peptidylproline (omega=0)</text>
        <dbReference type="Rhea" id="RHEA:16237"/>
        <dbReference type="Rhea" id="RHEA-COMP:10747"/>
        <dbReference type="Rhea" id="RHEA-COMP:10748"/>
        <dbReference type="ChEBI" id="CHEBI:83833"/>
        <dbReference type="ChEBI" id="CHEBI:83834"/>
        <dbReference type="EC" id="5.2.1.8"/>
    </reaction>
</comment>
<keyword evidence="8" id="KW-0747">Spliceosome</keyword>
<evidence type="ECO:0000256" key="5">
    <source>
        <dbReference type="ARBA" id="ARBA00013194"/>
    </source>
</evidence>
<name>A0A167XUY1_9HYPO</name>
<evidence type="ECO:0000256" key="7">
    <source>
        <dbReference type="ARBA" id="ARBA00022664"/>
    </source>
</evidence>
<dbReference type="PANTHER" id="PTHR45625:SF6">
    <property type="entry name" value="SPLICEOSOME-ASSOCIATED PROTEIN CWC27 HOMOLOG"/>
    <property type="match status" value="1"/>
</dbReference>
<evidence type="ECO:0000256" key="15">
    <source>
        <dbReference type="SAM" id="MobiDB-lite"/>
    </source>
</evidence>
<comment type="subcellular location">
    <subcellularLocation>
        <location evidence="3">Cytoplasm</location>
    </subcellularLocation>
    <subcellularLocation>
        <location evidence="2">Nucleus</location>
    </subcellularLocation>
</comment>
<dbReference type="Proteomes" id="UP000076874">
    <property type="component" value="Unassembled WGS sequence"/>
</dbReference>
<proteinExistence type="inferred from homology"/>
<organism evidence="17 18">
    <name type="scientific">Niveomyces insectorum RCEF 264</name>
    <dbReference type="NCBI Taxonomy" id="1081102"/>
    <lineage>
        <taxon>Eukaryota</taxon>
        <taxon>Fungi</taxon>
        <taxon>Dikarya</taxon>
        <taxon>Ascomycota</taxon>
        <taxon>Pezizomycotina</taxon>
        <taxon>Sordariomycetes</taxon>
        <taxon>Hypocreomycetidae</taxon>
        <taxon>Hypocreales</taxon>
        <taxon>Cordycipitaceae</taxon>
        <taxon>Niveomyces</taxon>
    </lineage>
</organism>
<evidence type="ECO:0000256" key="10">
    <source>
        <dbReference type="ARBA" id="ARBA00023187"/>
    </source>
</evidence>
<keyword evidence="10" id="KW-0508">mRNA splicing</keyword>
<gene>
    <name evidence="17" type="ORF">SPI_02223</name>
</gene>
<sequence length="579" mass="62728">MSTIYDTEPQPTASVILHTTSGEIAVELFAKQTPLASRNFLQHCLDGYYDDTIFHRLVPGFIVQGGDPTGTGHGGESIYDGGALAGDLDPWPMDQRRGANAGPQGVGFKDEFHSRLRFSRRGLLGMANEGAPDTNGSQFFFTLDKAEELTNRNTVFGRVAGPTIYNLTKIGQGEVQEGTERPLYPVKITRVEILTNPFADMRKTERDARRGLAPPAPQPSSAPSDGKKKNKRKKGVNKTLLSFGDEIEDDAEEEAREVDAARGKQKKAKVEKTDRPVSAERETPQQEPAQQAQPATALPSRAGPDGTASTHPPPKPASAQPDNKDKSLRESATSDSESESDRETTRRKPHSSALEKTNAEIAALKASMRRTVRVEPAPATEEKKSVLESLVPPTAARGKKLSRRHGVSDHDQRTLSILGAFTSKLGVDTNGHGTPPAAPSTRSEDGGKPSDMTESGDGNGNVENMNDVDGTVCDLHFIANCQSCRPWDQEAGGPDAGSDSEDNWMAHTLNCAADKLGKDLSYRKKAEDELIVIDPREKARTLQDEKKAARRDARGGRSWDQARHAQMVRASALSGRGAR</sequence>
<dbReference type="SUPFAM" id="SSF50891">
    <property type="entry name" value="Cyclophilin-like"/>
    <property type="match status" value="1"/>
</dbReference>
<comment type="similarity">
    <text evidence="13">Belongs to the cyclophilin-type PPIase family. CWC27 subfamily.</text>
</comment>
<reference evidence="17 18" key="1">
    <citation type="journal article" date="2016" name="Genome Biol. Evol.">
        <title>Divergent and convergent evolution of fungal pathogenicity.</title>
        <authorList>
            <person name="Shang Y."/>
            <person name="Xiao G."/>
            <person name="Zheng P."/>
            <person name="Cen K."/>
            <person name="Zhan S."/>
            <person name="Wang C."/>
        </authorList>
    </citation>
    <scope>NUCLEOTIDE SEQUENCE [LARGE SCALE GENOMIC DNA]</scope>
    <source>
        <strain evidence="17 18">RCEF 264</strain>
    </source>
</reference>
<evidence type="ECO:0000256" key="12">
    <source>
        <dbReference type="ARBA" id="ARBA00023242"/>
    </source>
</evidence>
<accession>A0A167XUY1</accession>
<evidence type="ECO:0000256" key="2">
    <source>
        <dbReference type="ARBA" id="ARBA00004123"/>
    </source>
</evidence>
<evidence type="ECO:0000256" key="9">
    <source>
        <dbReference type="ARBA" id="ARBA00023110"/>
    </source>
</evidence>
<dbReference type="GO" id="GO:0005737">
    <property type="term" value="C:cytoplasm"/>
    <property type="evidence" value="ECO:0007669"/>
    <property type="project" value="UniProtKB-SubCell"/>
</dbReference>
<keyword evidence="18" id="KW-1185">Reference proteome</keyword>
<dbReference type="STRING" id="1081102.A0A167XUY1"/>
<evidence type="ECO:0000256" key="4">
    <source>
        <dbReference type="ARBA" id="ARBA00011524"/>
    </source>
</evidence>
<dbReference type="InterPro" id="IPR002130">
    <property type="entry name" value="Cyclophilin-type_PPIase_dom"/>
</dbReference>
<dbReference type="AlphaFoldDB" id="A0A167XUY1"/>
<dbReference type="Gene3D" id="2.40.100.10">
    <property type="entry name" value="Cyclophilin-like"/>
    <property type="match status" value="1"/>
</dbReference>
<keyword evidence="9" id="KW-0697">Rotamase</keyword>
<evidence type="ECO:0000256" key="1">
    <source>
        <dbReference type="ARBA" id="ARBA00000971"/>
    </source>
</evidence>
<evidence type="ECO:0000256" key="11">
    <source>
        <dbReference type="ARBA" id="ARBA00023235"/>
    </source>
</evidence>
<evidence type="ECO:0000313" key="17">
    <source>
        <dbReference type="EMBL" id="OAA65436.1"/>
    </source>
</evidence>